<proteinExistence type="predicted"/>
<evidence type="ECO:0000256" key="3">
    <source>
        <dbReference type="ARBA" id="ARBA00022448"/>
    </source>
</evidence>
<feature type="transmembrane region" description="Helical" evidence="11">
    <location>
        <begin position="145"/>
        <end position="164"/>
    </location>
</feature>
<dbReference type="Pfam" id="PF03188">
    <property type="entry name" value="Cytochrom_B561"/>
    <property type="match status" value="1"/>
</dbReference>
<evidence type="ECO:0000256" key="4">
    <source>
        <dbReference type="ARBA" id="ARBA00022617"/>
    </source>
</evidence>
<evidence type="ECO:0000313" key="14">
    <source>
        <dbReference type="Proteomes" id="UP000193498"/>
    </source>
</evidence>
<dbReference type="PANTHER" id="PTHR15422:SF45">
    <property type="entry name" value="CYTOCHROME B561 DOMAIN-CONTAINING PROTEIN"/>
    <property type="match status" value="1"/>
</dbReference>
<dbReference type="GO" id="GO:0140575">
    <property type="term" value="F:transmembrane monodehydroascorbate reductase activity"/>
    <property type="evidence" value="ECO:0007669"/>
    <property type="project" value="InterPro"/>
</dbReference>
<dbReference type="PROSITE" id="PS50939">
    <property type="entry name" value="CYTOCHROME_B561"/>
    <property type="match status" value="1"/>
</dbReference>
<evidence type="ECO:0000256" key="11">
    <source>
        <dbReference type="SAM" id="Phobius"/>
    </source>
</evidence>
<dbReference type="InParanoid" id="A0A1Y1Y6T9"/>
<evidence type="ECO:0000259" key="12">
    <source>
        <dbReference type="PROSITE" id="PS50939"/>
    </source>
</evidence>
<evidence type="ECO:0000256" key="2">
    <source>
        <dbReference type="ARBA" id="ARBA00004141"/>
    </source>
</evidence>
<dbReference type="SMART" id="SM00665">
    <property type="entry name" value="B561"/>
    <property type="match status" value="1"/>
</dbReference>
<dbReference type="InterPro" id="IPR045150">
    <property type="entry name" value="CYB561D1/2"/>
</dbReference>
<dbReference type="InterPro" id="IPR006593">
    <property type="entry name" value="Cyt_b561/ferric_Rdtase_TM"/>
</dbReference>
<dbReference type="AlphaFoldDB" id="A0A1Y1Y6T9"/>
<name>A0A1Y1Y6T9_9FUNG</name>
<comment type="cofactor">
    <cofactor evidence="1">
        <name>heme b</name>
        <dbReference type="ChEBI" id="CHEBI:60344"/>
    </cofactor>
</comment>
<evidence type="ECO:0000256" key="9">
    <source>
        <dbReference type="ARBA" id="ARBA00023004"/>
    </source>
</evidence>
<keyword evidence="9" id="KW-0408">Iron</keyword>
<organism evidence="13 14">
    <name type="scientific">Basidiobolus meristosporus CBS 931.73</name>
    <dbReference type="NCBI Taxonomy" id="1314790"/>
    <lineage>
        <taxon>Eukaryota</taxon>
        <taxon>Fungi</taxon>
        <taxon>Fungi incertae sedis</taxon>
        <taxon>Zoopagomycota</taxon>
        <taxon>Entomophthoromycotina</taxon>
        <taxon>Basidiobolomycetes</taxon>
        <taxon>Basidiobolales</taxon>
        <taxon>Basidiobolaceae</taxon>
        <taxon>Basidiobolus</taxon>
    </lineage>
</organism>
<keyword evidence="14" id="KW-1185">Reference proteome</keyword>
<comment type="caution">
    <text evidence="13">The sequence shown here is derived from an EMBL/GenBank/DDBJ whole genome shotgun (WGS) entry which is preliminary data.</text>
</comment>
<feature type="domain" description="Cytochrome b561" evidence="12">
    <location>
        <begin position="39"/>
        <end position="237"/>
    </location>
</feature>
<keyword evidence="3" id="KW-0813">Transport</keyword>
<protein>
    <recommendedName>
        <fullName evidence="12">Cytochrome b561 domain-containing protein</fullName>
    </recommendedName>
</protein>
<gene>
    <name evidence="13" type="ORF">K493DRAFT_284410</name>
</gene>
<feature type="transmembrane region" description="Helical" evidence="11">
    <location>
        <begin position="42"/>
        <end position="63"/>
    </location>
</feature>
<dbReference type="GO" id="GO:0046872">
    <property type="term" value="F:metal ion binding"/>
    <property type="evidence" value="ECO:0007669"/>
    <property type="project" value="UniProtKB-KW"/>
</dbReference>
<dbReference type="CDD" id="cd08761">
    <property type="entry name" value="Cyt_b561_CYB561D2_like"/>
    <property type="match status" value="1"/>
</dbReference>
<feature type="transmembrane region" description="Helical" evidence="11">
    <location>
        <begin position="212"/>
        <end position="232"/>
    </location>
</feature>
<feature type="transmembrane region" description="Helical" evidence="11">
    <location>
        <begin position="184"/>
        <end position="206"/>
    </location>
</feature>
<keyword evidence="5 11" id="KW-0812">Transmembrane</keyword>
<keyword evidence="10 11" id="KW-0472">Membrane</keyword>
<dbReference type="Gene3D" id="1.20.120.1770">
    <property type="match status" value="1"/>
</dbReference>
<evidence type="ECO:0000256" key="5">
    <source>
        <dbReference type="ARBA" id="ARBA00022692"/>
    </source>
</evidence>
<keyword evidence="7" id="KW-0249">Electron transport</keyword>
<dbReference type="OrthoDB" id="432881at2759"/>
<feature type="transmembrane region" description="Helical" evidence="11">
    <location>
        <begin position="108"/>
        <end position="125"/>
    </location>
</feature>
<comment type="subcellular location">
    <subcellularLocation>
        <location evidence="2">Membrane</location>
        <topology evidence="2">Multi-pass membrane protein</topology>
    </subcellularLocation>
</comment>
<keyword evidence="4" id="KW-0349">Heme</keyword>
<dbReference type="EMBL" id="MCFE01000225">
    <property type="protein sequence ID" value="ORX93722.1"/>
    <property type="molecule type" value="Genomic_DNA"/>
</dbReference>
<evidence type="ECO:0000256" key="1">
    <source>
        <dbReference type="ARBA" id="ARBA00001970"/>
    </source>
</evidence>
<keyword evidence="8 11" id="KW-1133">Transmembrane helix</keyword>
<evidence type="ECO:0000256" key="10">
    <source>
        <dbReference type="ARBA" id="ARBA00023136"/>
    </source>
</evidence>
<evidence type="ECO:0000256" key="8">
    <source>
        <dbReference type="ARBA" id="ARBA00022989"/>
    </source>
</evidence>
<dbReference type="GO" id="GO:0016020">
    <property type="term" value="C:membrane"/>
    <property type="evidence" value="ECO:0007669"/>
    <property type="project" value="UniProtKB-SubCell"/>
</dbReference>
<reference evidence="13 14" key="1">
    <citation type="submission" date="2016-07" db="EMBL/GenBank/DDBJ databases">
        <title>Pervasive Adenine N6-methylation of Active Genes in Fungi.</title>
        <authorList>
            <consortium name="DOE Joint Genome Institute"/>
            <person name="Mondo S.J."/>
            <person name="Dannebaum R.O."/>
            <person name="Kuo R.C."/>
            <person name="Labutti K."/>
            <person name="Haridas S."/>
            <person name="Kuo A."/>
            <person name="Salamov A."/>
            <person name="Ahrendt S.R."/>
            <person name="Lipzen A."/>
            <person name="Sullivan W."/>
            <person name="Andreopoulos W.B."/>
            <person name="Clum A."/>
            <person name="Lindquist E."/>
            <person name="Daum C."/>
            <person name="Ramamoorthy G.K."/>
            <person name="Gryganskyi A."/>
            <person name="Culley D."/>
            <person name="Magnuson J.K."/>
            <person name="James T.Y."/>
            <person name="O'Malley M.A."/>
            <person name="Stajich J.E."/>
            <person name="Spatafora J.W."/>
            <person name="Visel A."/>
            <person name="Grigoriev I.V."/>
        </authorList>
    </citation>
    <scope>NUCLEOTIDE SEQUENCE [LARGE SCALE GENOMIC DNA]</scope>
    <source>
        <strain evidence="13 14">CBS 931.73</strain>
    </source>
</reference>
<evidence type="ECO:0000313" key="13">
    <source>
        <dbReference type="EMBL" id="ORX93722.1"/>
    </source>
</evidence>
<dbReference type="PANTHER" id="PTHR15422">
    <property type="entry name" value="OS05G0565100 PROTEIN"/>
    <property type="match status" value="1"/>
</dbReference>
<dbReference type="Proteomes" id="UP000193498">
    <property type="component" value="Unassembled WGS sequence"/>
</dbReference>
<accession>A0A1Y1Y6T9</accession>
<evidence type="ECO:0000256" key="6">
    <source>
        <dbReference type="ARBA" id="ARBA00022723"/>
    </source>
</evidence>
<sequence length="237" mass="27193">MSSKDNPAEDPFALDNGIELEEHDGFLDNHPTKEEPLTSNEFLLPLRISLLTFGVILFSVIYFSSYSLFSLHPLFMTVFMLCCSEAIIQLQVPRTRPKSRQLVRFHQILHTLGVTSLFAGLLVILRNKNLLNKPHFTSWHGCLGLFLAVVYTMIGMFGLSLVYFPNLFGSTLKAKKYVKLHRRFGYLVLGVTWVVLGFGLASNWIWMNVSNGFVSLIWFSYLSVVVIFSWRIKKFWS</sequence>
<keyword evidence="6" id="KW-0479">Metal-binding</keyword>
<evidence type="ECO:0000256" key="7">
    <source>
        <dbReference type="ARBA" id="ARBA00022982"/>
    </source>
</evidence>